<sequence>MLSQYKIECANISIGWFEYKLENENCNMINSDIPIIQDIHLHQWSNIVRCCILMETLDQNNEQLIPLSTWFASLTNILEPIDYQNSHWLDLSSHFSDEIPLDIDENYCKILWKNNINIINNALHTEQSLGDLLCLLYKRFGFECGSILGLMHYHRISWGTYTDE</sequence>
<dbReference type="Proteomes" id="UP000663844">
    <property type="component" value="Unassembled WGS sequence"/>
</dbReference>
<feature type="non-terminal residue" evidence="1">
    <location>
        <position position="1"/>
    </location>
</feature>
<dbReference type="EMBL" id="CAJOAZ010021221">
    <property type="protein sequence ID" value="CAF4353838.1"/>
    <property type="molecule type" value="Genomic_DNA"/>
</dbReference>
<gene>
    <name evidence="1" type="ORF">OXD698_LOCUS48926</name>
</gene>
<accession>A0A820L5H2</accession>
<protein>
    <submittedName>
        <fullName evidence="1">Uncharacterized protein</fullName>
    </submittedName>
</protein>
<proteinExistence type="predicted"/>
<comment type="caution">
    <text evidence="1">The sequence shown here is derived from an EMBL/GenBank/DDBJ whole genome shotgun (WGS) entry which is preliminary data.</text>
</comment>
<dbReference type="AlphaFoldDB" id="A0A820L5H2"/>
<reference evidence="1" key="1">
    <citation type="submission" date="2021-02" db="EMBL/GenBank/DDBJ databases">
        <authorList>
            <person name="Nowell W R."/>
        </authorList>
    </citation>
    <scope>NUCLEOTIDE SEQUENCE</scope>
</reference>
<organism evidence="1 2">
    <name type="scientific">Adineta steineri</name>
    <dbReference type="NCBI Taxonomy" id="433720"/>
    <lineage>
        <taxon>Eukaryota</taxon>
        <taxon>Metazoa</taxon>
        <taxon>Spiralia</taxon>
        <taxon>Gnathifera</taxon>
        <taxon>Rotifera</taxon>
        <taxon>Eurotatoria</taxon>
        <taxon>Bdelloidea</taxon>
        <taxon>Adinetida</taxon>
        <taxon>Adinetidae</taxon>
        <taxon>Adineta</taxon>
    </lineage>
</organism>
<name>A0A820L5H2_9BILA</name>
<evidence type="ECO:0000313" key="2">
    <source>
        <dbReference type="Proteomes" id="UP000663844"/>
    </source>
</evidence>
<evidence type="ECO:0000313" key="1">
    <source>
        <dbReference type="EMBL" id="CAF4353838.1"/>
    </source>
</evidence>